<evidence type="ECO:0000313" key="1">
    <source>
        <dbReference type="EMBL" id="MDQ0152801.1"/>
    </source>
</evidence>
<accession>A0AAE4AM65</accession>
<organism evidence="1 2">
    <name type="scientific">Moryella indoligenes</name>
    <dbReference type="NCBI Taxonomy" id="371674"/>
    <lineage>
        <taxon>Bacteria</taxon>
        <taxon>Bacillati</taxon>
        <taxon>Bacillota</taxon>
        <taxon>Clostridia</taxon>
        <taxon>Lachnospirales</taxon>
        <taxon>Lachnospiraceae</taxon>
        <taxon>Moryella</taxon>
    </lineage>
</organism>
<dbReference type="InterPro" id="IPR023365">
    <property type="entry name" value="Sortase_dom-sf"/>
</dbReference>
<dbReference type="Gene3D" id="2.40.260.10">
    <property type="entry name" value="Sortase"/>
    <property type="match status" value="1"/>
</dbReference>
<dbReference type="Proteomes" id="UP001241537">
    <property type="component" value="Unassembled WGS sequence"/>
</dbReference>
<dbReference type="GO" id="GO:0016787">
    <property type="term" value="F:hydrolase activity"/>
    <property type="evidence" value="ECO:0007669"/>
    <property type="project" value="UniProtKB-KW"/>
</dbReference>
<protein>
    <submittedName>
        <fullName evidence="1">Sortase B</fullName>
        <ecNumber evidence="1">3.4.22.70</ecNumber>
    </submittedName>
</protein>
<sequence>MKKITRRHALLLLLIAVLALLCGLKLAERAAHIRKYEALSETVTRTEEEAAPVDQAKSGVIDPDAERIIDFAALKERNEDVVAWLYIPGTVINYPILWKEADNDYYLRRDIDRTEGSYDGVYLDGDDLPDFSKLQNLFYGHHMKNKTMFTAICDFKDERFFQEHSRAYLYTEEKTFILRPIACLYTDAGAEKRRIDFADRMEFDAYVDAMTAGCSFRDIPAQGVDRLFSFVTCSYEFDNARTILYCCETDAAGHPVKPGEITPAVQTAEGMKGDMEQ</sequence>
<gene>
    <name evidence="1" type="ORF">J2S20_001499</name>
</gene>
<keyword evidence="2" id="KW-1185">Reference proteome</keyword>
<dbReference type="InterPro" id="IPR009835">
    <property type="entry name" value="SrtB"/>
</dbReference>
<keyword evidence="1" id="KW-0378">Hydrolase</keyword>
<proteinExistence type="predicted"/>
<dbReference type="RefSeq" id="WP_307254688.1">
    <property type="nucleotide sequence ID" value="NZ_JAUSTO010000008.1"/>
</dbReference>
<comment type="caution">
    <text evidence="1">The sequence shown here is derived from an EMBL/GenBank/DDBJ whole genome shotgun (WGS) entry which is preliminary data.</text>
</comment>
<name>A0AAE4AM65_9FIRM</name>
<dbReference type="AlphaFoldDB" id="A0AAE4AM65"/>
<reference evidence="1" key="1">
    <citation type="submission" date="2023-07" db="EMBL/GenBank/DDBJ databases">
        <title>Genomic Encyclopedia of Type Strains, Phase IV (KMG-IV): sequencing the most valuable type-strain genomes for metagenomic binning, comparative biology and taxonomic classification.</title>
        <authorList>
            <person name="Goeker M."/>
        </authorList>
    </citation>
    <scope>NUCLEOTIDE SEQUENCE</scope>
    <source>
        <strain evidence="1">DSM 19659</strain>
    </source>
</reference>
<dbReference type="EC" id="3.4.22.70" evidence="1"/>
<dbReference type="SUPFAM" id="SSF63817">
    <property type="entry name" value="Sortase"/>
    <property type="match status" value="1"/>
</dbReference>
<dbReference type="EMBL" id="JAUSTO010000008">
    <property type="protein sequence ID" value="MDQ0152801.1"/>
    <property type="molecule type" value="Genomic_DNA"/>
</dbReference>
<dbReference type="CDD" id="cd05826">
    <property type="entry name" value="Sortase_B"/>
    <property type="match status" value="1"/>
</dbReference>
<evidence type="ECO:0000313" key="2">
    <source>
        <dbReference type="Proteomes" id="UP001241537"/>
    </source>
</evidence>